<gene>
    <name evidence="2" type="ORF">EVAR_4694_1</name>
</gene>
<feature type="compositionally biased region" description="Basic and acidic residues" evidence="1">
    <location>
        <begin position="133"/>
        <end position="144"/>
    </location>
</feature>
<feature type="region of interest" description="Disordered" evidence="1">
    <location>
        <begin position="82"/>
        <end position="144"/>
    </location>
</feature>
<dbReference type="EMBL" id="BGZK01000602">
    <property type="protein sequence ID" value="GBP52411.1"/>
    <property type="molecule type" value="Genomic_DNA"/>
</dbReference>
<reference evidence="2 3" key="1">
    <citation type="journal article" date="2019" name="Commun. Biol.">
        <title>The bagworm genome reveals a unique fibroin gene that provides high tensile strength.</title>
        <authorList>
            <person name="Kono N."/>
            <person name="Nakamura H."/>
            <person name="Ohtoshi R."/>
            <person name="Tomita M."/>
            <person name="Numata K."/>
            <person name="Arakawa K."/>
        </authorList>
    </citation>
    <scope>NUCLEOTIDE SEQUENCE [LARGE SCALE GENOMIC DNA]</scope>
</reference>
<dbReference type="Proteomes" id="UP000299102">
    <property type="component" value="Unassembled WGS sequence"/>
</dbReference>
<comment type="caution">
    <text evidence="2">The sequence shown here is derived from an EMBL/GenBank/DDBJ whole genome shotgun (WGS) entry which is preliminary data.</text>
</comment>
<dbReference type="AlphaFoldDB" id="A0A4C1WM97"/>
<keyword evidence="3" id="KW-1185">Reference proteome</keyword>
<sequence length="144" mass="15546">MKLGTTSSRSLRKAGLCAYFRLQFMPVIRETSVWTSSPGALFSPKTGLGCLAGGGGCVYLCASYLYRTKNVTEFVSGTVPEPESEQILSPCGQNRERNGSKAERKSSMLGKGNETRIVIQRGVSSGPTVGPRLDLKSEPKPELR</sequence>
<protein>
    <submittedName>
        <fullName evidence="2">Uncharacterized protein</fullName>
    </submittedName>
</protein>
<accession>A0A4C1WM97</accession>
<organism evidence="2 3">
    <name type="scientific">Eumeta variegata</name>
    <name type="common">Bagworm moth</name>
    <name type="synonym">Eumeta japonica</name>
    <dbReference type="NCBI Taxonomy" id="151549"/>
    <lineage>
        <taxon>Eukaryota</taxon>
        <taxon>Metazoa</taxon>
        <taxon>Ecdysozoa</taxon>
        <taxon>Arthropoda</taxon>
        <taxon>Hexapoda</taxon>
        <taxon>Insecta</taxon>
        <taxon>Pterygota</taxon>
        <taxon>Neoptera</taxon>
        <taxon>Endopterygota</taxon>
        <taxon>Lepidoptera</taxon>
        <taxon>Glossata</taxon>
        <taxon>Ditrysia</taxon>
        <taxon>Tineoidea</taxon>
        <taxon>Psychidae</taxon>
        <taxon>Oiketicinae</taxon>
        <taxon>Eumeta</taxon>
    </lineage>
</organism>
<evidence type="ECO:0000256" key="1">
    <source>
        <dbReference type="SAM" id="MobiDB-lite"/>
    </source>
</evidence>
<evidence type="ECO:0000313" key="2">
    <source>
        <dbReference type="EMBL" id="GBP52411.1"/>
    </source>
</evidence>
<proteinExistence type="predicted"/>
<feature type="compositionally biased region" description="Basic and acidic residues" evidence="1">
    <location>
        <begin position="94"/>
        <end position="106"/>
    </location>
</feature>
<evidence type="ECO:0000313" key="3">
    <source>
        <dbReference type="Proteomes" id="UP000299102"/>
    </source>
</evidence>
<name>A0A4C1WM97_EUMVA</name>